<accession>A0AAW9YDR9</accession>
<dbReference type="Proteomes" id="UP000480681">
    <property type="component" value="Unassembled WGS sequence"/>
</dbReference>
<gene>
    <name evidence="1" type="ORF">G4911_08670</name>
</gene>
<dbReference type="RefSeq" id="WP_163148155.1">
    <property type="nucleotide sequence ID" value="NZ_JAAIKZ010000014.1"/>
</dbReference>
<proteinExistence type="predicted"/>
<organism evidence="1 2">
    <name type="scientific">Aeromonas rivipollensis</name>
    <dbReference type="NCBI Taxonomy" id="948519"/>
    <lineage>
        <taxon>Bacteria</taxon>
        <taxon>Pseudomonadati</taxon>
        <taxon>Pseudomonadota</taxon>
        <taxon>Gammaproteobacteria</taxon>
        <taxon>Aeromonadales</taxon>
        <taxon>Aeromonadaceae</taxon>
        <taxon>Aeromonas</taxon>
    </lineage>
</organism>
<evidence type="ECO:0000313" key="2">
    <source>
        <dbReference type="Proteomes" id="UP000480681"/>
    </source>
</evidence>
<comment type="caution">
    <text evidence="1">The sequence shown here is derived from an EMBL/GenBank/DDBJ whole genome shotgun (WGS) entry which is preliminary data.</text>
</comment>
<protein>
    <submittedName>
        <fullName evidence="1">Uncharacterized protein</fullName>
    </submittedName>
</protein>
<evidence type="ECO:0000313" key="1">
    <source>
        <dbReference type="EMBL" id="NEX74811.1"/>
    </source>
</evidence>
<dbReference type="AlphaFoldDB" id="A0AAW9YDR9"/>
<name>A0AAW9YDR9_9GAMM</name>
<reference evidence="1 2" key="1">
    <citation type="submission" date="2020-02" db="EMBL/GenBank/DDBJ databases">
        <title>Genome sequencing of Aeromonas rivipollensis.</title>
        <authorList>
            <person name="Fono-Tamo Ubani E.K."/>
            <person name="Lekota K.E."/>
        </authorList>
    </citation>
    <scope>NUCLEOTIDE SEQUENCE [LARGE SCALE GENOMIC DNA]</scope>
    <source>
        <strain evidence="1 2">G87</strain>
    </source>
</reference>
<sequence length="313" mass="35508">MKIYLNVIKSTIAKQWYMSSFKISDGSAIYVMKNRTIKEIGKELTKMGFPSRVSVGKGLRRSIDKCNDRYFDRNVKIFSHIDKEKVILLQSKYDMRKNSIGHICVNIGISTDDGYRISLSRNEQYFNLGARDDRHGITLKLDFGRVEHRGRNGAYSSPISKVSSLDGIFINEDMVIHSCGGYRAITNGSFYVVKWKNDFGVEWFKFGITGKDDPEIRFRQQYTNHKNNTGESLSYEVVFIDTWDDASIPPKIEHACKALQYAYGQPCDKTDMYDGYTETLPLNAAAAIQAAIENVGKVDSTFISKYPVLSIAA</sequence>
<dbReference type="EMBL" id="JAAIKZ010000014">
    <property type="protein sequence ID" value="NEX74811.1"/>
    <property type="molecule type" value="Genomic_DNA"/>
</dbReference>